<feature type="compositionally biased region" description="Gly residues" evidence="1">
    <location>
        <begin position="1"/>
        <end position="14"/>
    </location>
</feature>
<name>A0AAW2T3T0_SESRA</name>
<reference evidence="2" key="2">
    <citation type="journal article" date="2024" name="Plant">
        <title>Genomic evolution and insights into agronomic trait innovations of Sesamum species.</title>
        <authorList>
            <person name="Miao H."/>
            <person name="Wang L."/>
            <person name="Qu L."/>
            <person name="Liu H."/>
            <person name="Sun Y."/>
            <person name="Le M."/>
            <person name="Wang Q."/>
            <person name="Wei S."/>
            <person name="Zheng Y."/>
            <person name="Lin W."/>
            <person name="Duan Y."/>
            <person name="Cao H."/>
            <person name="Xiong S."/>
            <person name="Wang X."/>
            <person name="Wei L."/>
            <person name="Li C."/>
            <person name="Ma Q."/>
            <person name="Ju M."/>
            <person name="Zhao R."/>
            <person name="Li G."/>
            <person name="Mu C."/>
            <person name="Tian Q."/>
            <person name="Mei H."/>
            <person name="Zhang T."/>
            <person name="Gao T."/>
            <person name="Zhang H."/>
        </authorList>
    </citation>
    <scope>NUCLEOTIDE SEQUENCE</scope>
    <source>
        <strain evidence="2">G02</strain>
    </source>
</reference>
<feature type="compositionally biased region" description="Gly residues" evidence="1">
    <location>
        <begin position="133"/>
        <end position="146"/>
    </location>
</feature>
<feature type="compositionally biased region" description="Pro residues" evidence="1">
    <location>
        <begin position="81"/>
        <end position="90"/>
    </location>
</feature>
<protein>
    <submittedName>
        <fullName evidence="2">Uncharacterized protein</fullName>
    </submittedName>
</protein>
<comment type="caution">
    <text evidence="2">The sequence shown here is derived from an EMBL/GenBank/DDBJ whole genome shotgun (WGS) entry which is preliminary data.</text>
</comment>
<feature type="compositionally biased region" description="Basic and acidic residues" evidence="1">
    <location>
        <begin position="60"/>
        <end position="75"/>
    </location>
</feature>
<dbReference type="AlphaFoldDB" id="A0AAW2T3T0"/>
<proteinExistence type="predicted"/>
<sequence>MDQNEAGGGGGYGGDPSEQFHRNEAISAVADEGFLGEEDDDYEDLYNDVNVGENFLQSLRRNEDNLGQRNEEVQENKANLNPPPPPPPQQQPVVESGGVAFQDEGASSRVPGRVEGYQNVGFRGNNNANDLGVGRGAGTPGSGGNGFRVELGQSSNKVPDLEDRTVSNSVPNNQQMVHHQQPHAANIGNLENARIAGNLNGTGGMCMEVMA</sequence>
<feature type="region of interest" description="Disordered" evidence="1">
    <location>
        <begin position="58"/>
        <end position="94"/>
    </location>
</feature>
<reference evidence="2" key="1">
    <citation type="submission" date="2020-06" db="EMBL/GenBank/DDBJ databases">
        <authorList>
            <person name="Li T."/>
            <person name="Hu X."/>
            <person name="Zhang T."/>
            <person name="Song X."/>
            <person name="Zhang H."/>
            <person name="Dai N."/>
            <person name="Sheng W."/>
            <person name="Hou X."/>
            <person name="Wei L."/>
        </authorList>
    </citation>
    <scope>NUCLEOTIDE SEQUENCE</scope>
    <source>
        <strain evidence="2">G02</strain>
        <tissue evidence="2">Leaf</tissue>
    </source>
</reference>
<organism evidence="2">
    <name type="scientific">Sesamum radiatum</name>
    <name type="common">Black benniseed</name>
    <dbReference type="NCBI Taxonomy" id="300843"/>
    <lineage>
        <taxon>Eukaryota</taxon>
        <taxon>Viridiplantae</taxon>
        <taxon>Streptophyta</taxon>
        <taxon>Embryophyta</taxon>
        <taxon>Tracheophyta</taxon>
        <taxon>Spermatophyta</taxon>
        <taxon>Magnoliopsida</taxon>
        <taxon>eudicotyledons</taxon>
        <taxon>Gunneridae</taxon>
        <taxon>Pentapetalae</taxon>
        <taxon>asterids</taxon>
        <taxon>lamiids</taxon>
        <taxon>Lamiales</taxon>
        <taxon>Pedaliaceae</taxon>
        <taxon>Sesamum</taxon>
    </lineage>
</organism>
<feature type="region of interest" description="Disordered" evidence="1">
    <location>
        <begin position="1"/>
        <end position="25"/>
    </location>
</feature>
<evidence type="ECO:0000313" key="2">
    <source>
        <dbReference type="EMBL" id="KAL0399124.1"/>
    </source>
</evidence>
<evidence type="ECO:0000256" key="1">
    <source>
        <dbReference type="SAM" id="MobiDB-lite"/>
    </source>
</evidence>
<dbReference type="EMBL" id="JACGWJ010000009">
    <property type="protein sequence ID" value="KAL0399124.1"/>
    <property type="molecule type" value="Genomic_DNA"/>
</dbReference>
<feature type="region of interest" description="Disordered" evidence="1">
    <location>
        <begin position="128"/>
        <end position="147"/>
    </location>
</feature>
<accession>A0AAW2T3T0</accession>
<gene>
    <name evidence="2" type="ORF">Sradi_2255700</name>
</gene>